<comment type="caution">
    <text evidence="2">The sequence shown here is derived from an EMBL/GenBank/DDBJ whole genome shotgun (WGS) entry which is preliminary data.</text>
</comment>
<evidence type="ECO:0000313" key="3">
    <source>
        <dbReference type="Proteomes" id="UP000288805"/>
    </source>
</evidence>
<dbReference type="PANTHER" id="PTHR11439">
    <property type="entry name" value="GAG-POL-RELATED RETROTRANSPOSON"/>
    <property type="match status" value="1"/>
</dbReference>
<sequence length="395" mass="45295">MENQQIGRKGNLEKRMASKFSKITKDSNCFAKFCDSCCEFHDQHSGRMIGSVRMPDGLYYFDNNFLKGGQAQVASSSVISIPVEDEIMGENHYKKKLKLSYMSTHEGKVKGNTFLYYASHCKEALGHTEWRTTIMEEMQALEKNGTWEIVELPRDKRTVGCKWVFTMKYQADGSIDSWSMHQLDMKNAFLNGELEEEVFMDPPLGFESMLGVRKVCKIAILIVHVDGIILIGKDAGKLEVLKNFLAREFEIKDLEAPRYFLGMEFARSKGIFVSRRKYVLDLLKETGLLGCKPGGTLMVPNLRLQPASVDKVVNRDQYQRLVGRLIYLSHTRPIIAFVVSVVSQYMHSLGEEHFEVVYRILKYLKRKLGRGLLFENHDHSRIEAYTDADWASIID</sequence>
<dbReference type="EMBL" id="QGNW01001970">
    <property type="protein sequence ID" value="RVW26997.1"/>
    <property type="molecule type" value="Genomic_DNA"/>
</dbReference>
<dbReference type="SUPFAM" id="SSF56672">
    <property type="entry name" value="DNA/RNA polymerases"/>
    <property type="match status" value="1"/>
</dbReference>
<dbReference type="Pfam" id="PF07727">
    <property type="entry name" value="RVT_2"/>
    <property type="match status" value="2"/>
</dbReference>
<dbReference type="InterPro" id="IPR013103">
    <property type="entry name" value="RVT_2"/>
</dbReference>
<dbReference type="PANTHER" id="PTHR11439:SF440">
    <property type="entry name" value="INTEGRASE CATALYTIC DOMAIN-CONTAINING PROTEIN"/>
    <property type="match status" value="1"/>
</dbReference>
<dbReference type="InterPro" id="IPR043502">
    <property type="entry name" value="DNA/RNA_pol_sf"/>
</dbReference>
<gene>
    <name evidence="2" type="primary">RE1_1241</name>
    <name evidence="2" type="ORF">CK203_100463</name>
</gene>
<evidence type="ECO:0000313" key="2">
    <source>
        <dbReference type="EMBL" id="RVW26997.1"/>
    </source>
</evidence>
<feature type="domain" description="Reverse transcriptase Ty1/copia-type" evidence="1">
    <location>
        <begin position="176"/>
        <end position="218"/>
    </location>
</feature>
<accession>A0A438CUW1</accession>
<name>A0A438CUW1_VITVI</name>
<proteinExistence type="predicted"/>
<dbReference type="AlphaFoldDB" id="A0A438CUW1"/>
<organism evidence="2 3">
    <name type="scientific">Vitis vinifera</name>
    <name type="common">Grape</name>
    <dbReference type="NCBI Taxonomy" id="29760"/>
    <lineage>
        <taxon>Eukaryota</taxon>
        <taxon>Viridiplantae</taxon>
        <taxon>Streptophyta</taxon>
        <taxon>Embryophyta</taxon>
        <taxon>Tracheophyta</taxon>
        <taxon>Spermatophyta</taxon>
        <taxon>Magnoliopsida</taxon>
        <taxon>eudicotyledons</taxon>
        <taxon>Gunneridae</taxon>
        <taxon>Pentapetalae</taxon>
        <taxon>rosids</taxon>
        <taxon>Vitales</taxon>
        <taxon>Vitaceae</taxon>
        <taxon>Viteae</taxon>
        <taxon>Vitis</taxon>
    </lineage>
</organism>
<reference evidence="2 3" key="1">
    <citation type="journal article" date="2018" name="PLoS Genet.">
        <title>Population sequencing reveals clonal diversity and ancestral inbreeding in the grapevine cultivar Chardonnay.</title>
        <authorList>
            <person name="Roach M.J."/>
            <person name="Johnson D.L."/>
            <person name="Bohlmann J."/>
            <person name="van Vuuren H.J."/>
            <person name="Jones S.J."/>
            <person name="Pretorius I.S."/>
            <person name="Schmidt S.A."/>
            <person name="Borneman A.R."/>
        </authorList>
    </citation>
    <scope>NUCLEOTIDE SEQUENCE [LARGE SCALE GENOMIC DNA]</scope>
    <source>
        <strain evidence="3">cv. Chardonnay</strain>
        <tissue evidence="2">Leaf</tissue>
    </source>
</reference>
<protein>
    <submittedName>
        <fullName evidence="2">Retrovirus-related Pol polyprotein from transposon RE1</fullName>
    </submittedName>
</protein>
<evidence type="ECO:0000259" key="1">
    <source>
        <dbReference type="Pfam" id="PF07727"/>
    </source>
</evidence>
<feature type="domain" description="Reverse transcriptase Ty1/copia-type" evidence="1">
    <location>
        <begin position="220"/>
        <end position="296"/>
    </location>
</feature>
<dbReference type="Proteomes" id="UP000288805">
    <property type="component" value="Unassembled WGS sequence"/>
</dbReference>